<sequence>MRFAILAKAIAHLEALSHLTTVFLSDSGIWFCLRYAEKAFQDVMHVMRKPTDKIEMKIIFVIDGFSEMNKCGI</sequence>
<dbReference type="EMBL" id="BMED01000001">
    <property type="protein sequence ID" value="GGC64593.1"/>
    <property type="molecule type" value="Genomic_DNA"/>
</dbReference>
<organism evidence="1 2">
    <name type="scientific">Undibacterium terreum</name>
    <dbReference type="NCBI Taxonomy" id="1224302"/>
    <lineage>
        <taxon>Bacteria</taxon>
        <taxon>Pseudomonadati</taxon>
        <taxon>Pseudomonadota</taxon>
        <taxon>Betaproteobacteria</taxon>
        <taxon>Burkholderiales</taxon>
        <taxon>Oxalobacteraceae</taxon>
        <taxon>Undibacterium</taxon>
    </lineage>
</organism>
<reference evidence="1" key="2">
    <citation type="submission" date="2020-09" db="EMBL/GenBank/DDBJ databases">
        <authorList>
            <person name="Sun Q."/>
            <person name="Zhou Y."/>
        </authorList>
    </citation>
    <scope>NUCLEOTIDE SEQUENCE</scope>
    <source>
        <strain evidence="1">CGMCC 1.10998</strain>
    </source>
</reference>
<comment type="caution">
    <text evidence="1">The sequence shown here is derived from an EMBL/GenBank/DDBJ whole genome shotgun (WGS) entry which is preliminary data.</text>
</comment>
<evidence type="ECO:0000313" key="1">
    <source>
        <dbReference type="EMBL" id="GGC64593.1"/>
    </source>
</evidence>
<accession>A0A916XEI9</accession>
<reference evidence="1" key="1">
    <citation type="journal article" date="2014" name="Int. J. Syst. Evol. Microbiol.">
        <title>Complete genome sequence of Corynebacterium casei LMG S-19264T (=DSM 44701T), isolated from a smear-ripened cheese.</title>
        <authorList>
            <consortium name="US DOE Joint Genome Institute (JGI-PGF)"/>
            <person name="Walter F."/>
            <person name="Albersmeier A."/>
            <person name="Kalinowski J."/>
            <person name="Ruckert C."/>
        </authorList>
    </citation>
    <scope>NUCLEOTIDE SEQUENCE</scope>
    <source>
        <strain evidence="1">CGMCC 1.10998</strain>
    </source>
</reference>
<protein>
    <submittedName>
        <fullName evidence="1">Uncharacterized protein</fullName>
    </submittedName>
</protein>
<dbReference type="AlphaFoldDB" id="A0A916XEI9"/>
<evidence type="ECO:0000313" key="2">
    <source>
        <dbReference type="Proteomes" id="UP000637423"/>
    </source>
</evidence>
<proteinExistence type="predicted"/>
<gene>
    <name evidence="1" type="ORF">GCM10011396_09480</name>
</gene>
<keyword evidence="2" id="KW-1185">Reference proteome</keyword>
<dbReference type="Proteomes" id="UP000637423">
    <property type="component" value="Unassembled WGS sequence"/>
</dbReference>
<name>A0A916XEI9_9BURK</name>